<evidence type="ECO:0000313" key="2">
    <source>
        <dbReference type="EMBL" id="KAJ4829596.1"/>
    </source>
</evidence>
<protein>
    <recommendedName>
        <fullName evidence="1">R13L1/DRL21-like LRR repeat region domain-containing protein</fullName>
    </recommendedName>
</protein>
<sequence>MPPQFSQLTKLIVLTDFFVGKQENSSIAELGSWEHLRGELCIWNLENAVNVSHGIQANLKDKKYIQKLELRWNDGELNSLCEQILEHLRPSTSLKYLDIHGFQGERYPDWLADHCFSNLETFSLKGGRYCSKLPALGQLKFLKELEKEGFDRIVTLMPPMDDGEDRAFPLLRELRAEDCPELEPMLPHFLLPSLSVLETTNGQMQQLVASIPKARCMHLMRYGEYLTLYKLPTGLYDFRVKGLSSTLDTLLRVIEEVGFSDSNLEGFEINECDETVYFPIGRFQNLSHLVLLGLRALPSLSSLHIAWCKEVESFPEETLLPSSLTSLSLWDFPQLKSLDYNGLHHLSSLNALKLSGCRNLQSLPREGLPCSLKYLQIWRCHDTLKQRCKEEGEDWSKICHIPKIDIS</sequence>
<gene>
    <name evidence="2" type="ORF">Tsubulata_015430</name>
</gene>
<dbReference type="AlphaFoldDB" id="A0A9Q0FFW5"/>
<name>A0A9Q0FFW5_9ROSI</name>
<dbReference type="Gene3D" id="3.80.10.10">
    <property type="entry name" value="Ribonuclease Inhibitor"/>
    <property type="match status" value="2"/>
</dbReference>
<dbReference type="InterPro" id="IPR056789">
    <property type="entry name" value="LRR_R13L1-DRL21"/>
</dbReference>
<reference evidence="2" key="2">
    <citation type="journal article" date="2023" name="Plants (Basel)">
        <title>Annotation of the Turnera subulata (Passifloraceae) Draft Genome Reveals the S-Locus Evolved after the Divergence of Turneroideae from Passifloroideae in a Stepwise Manner.</title>
        <authorList>
            <person name="Henning P.M."/>
            <person name="Roalson E.H."/>
            <person name="Mir W."/>
            <person name="McCubbin A.G."/>
            <person name="Shore J.S."/>
        </authorList>
    </citation>
    <scope>NUCLEOTIDE SEQUENCE</scope>
    <source>
        <strain evidence="2">F60SS</strain>
    </source>
</reference>
<dbReference type="EMBL" id="JAKUCV010005856">
    <property type="protein sequence ID" value="KAJ4829596.1"/>
    <property type="molecule type" value="Genomic_DNA"/>
</dbReference>
<feature type="domain" description="R13L1/DRL21-like LRR repeat region" evidence="1">
    <location>
        <begin position="27"/>
        <end position="146"/>
    </location>
</feature>
<proteinExistence type="predicted"/>
<dbReference type="Proteomes" id="UP001141552">
    <property type="component" value="Unassembled WGS sequence"/>
</dbReference>
<evidence type="ECO:0000313" key="3">
    <source>
        <dbReference type="Proteomes" id="UP001141552"/>
    </source>
</evidence>
<dbReference type="PANTHER" id="PTHR47186:SF18">
    <property type="entry name" value="RX N-TERMINAL DOMAIN-CONTAINING PROTEIN"/>
    <property type="match status" value="1"/>
</dbReference>
<organism evidence="2 3">
    <name type="scientific">Turnera subulata</name>
    <dbReference type="NCBI Taxonomy" id="218843"/>
    <lineage>
        <taxon>Eukaryota</taxon>
        <taxon>Viridiplantae</taxon>
        <taxon>Streptophyta</taxon>
        <taxon>Embryophyta</taxon>
        <taxon>Tracheophyta</taxon>
        <taxon>Spermatophyta</taxon>
        <taxon>Magnoliopsida</taxon>
        <taxon>eudicotyledons</taxon>
        <taxon>Gunneridae</taxon>
        <taxon>Pentapetalae</taxon>
        <taxon>rosids</taxon>
        <taxon>fabids</taxon>
        <taxon>Malpighiales</taxon>
        <taxon>Passifloraceae</taxon>
        <taxon>Turnera</taxon>
    </lineage>
</organism>
<dbReference type="InterPro" id="IPR032675">
    <property type="entry name" value="LRR_dom_sf"/>
</dbReference>
<evidence type="ECO:0000259" key="1">
    <source>
        <dbReference type="Pfam" id="PF25019"/>
    </source>
</evidence>
<dbReference type="OrthoDB" id="1733640at2759"/>
<dbReference type="PANTHER" id="PTHR47186">
    <property type="entry name" value="LEUCINE-RICH REPEAT-CONTAINING PROTEIN 57"/>
    <property type="match status" value="1"/>
</dbReference>
<keyword evidence="3" id="KW-1185">Reference proteome</keyword>
<accession>A0A9Q0FFW5</accession>
<dbReference type="SUPFAM" id="SSF52058">
    <property type="entry name" value="L domain-like"/>
    <property type="match status" value="1"/>
</dbReference>
<reference evidence="2" key="1">
    <citation type="submission" date="2022-02" db="EMBL/GenBank/DDBJ databases">
        <authorList>
            <person name="Henning P.M."/>
            <person name="McCubbin A.G."/>
            <person name="Shore J.S."/>
        </authorList>
    </citation>
    <scope>NUCLEOTIDE SEQUENCE</scope>
    <source>
        <strain evidence="2">F60SS</strain>
        <tissue evidence="2">Leaves</tissue>
    </source>
</reference>
<dbReference type="Pfam" id="PF25019">
    <property type="entry name" value="LRR_R13L1-DRL21"/>
    <property type="match status" value="1"/>
</dbReference>
<comment type="caution">
    <text evidence="2">The sequence shown here is derived from an EMBL/GenBank/DDBJ whole genome shotgun (WGS) entry which is preliminary data.</text>
</comment>